<comment type="caution">
    <text evidence="3">The sequence shown here is derived from an EMBL/GenBank/DDBJ whole genome shotgun (WGS) entry which is preliminary data.</text>
</comment>
<feature type="compositionally biased region" description="Basic residues" evidence="1">
    <location>
        <begin position="126"/>
        <end position="139"/>
    </location>
</feature>
<gene>
    <name evidence="3" type="ORF">ZOSMA_118G00090</name>
</gene>
<keyword evidence="2" id="KW-0812">Transmembrane</keyword>
<proteinExistence type="predicted"/>
<keyword evidence="4" id="KW-1185">Reference proteome</keyword>
<evidence type="ECO:0000256" key="2">
    <source>
        <dbReference type="SAM" id="Phobius"/>
    </source>
</evidence>
<feature type="transmembrane region" description="Helical" evidence="2">
    <location>
        <begin position="60"/>
        <end position="79"/>
    </location>
</feature>
<name>A0A0K9Q3R2_ZOSMR</name>
<reference evidence="4" key="1">
    <citation type="journal article" date="2016" name="Nature">
        <title>The genome of the seagrass Zostera marina reveals angiosperm adaptation to the sea.</title>
        <authorList>
            <person name="Olsen J.L."/>
            <person name="Rouze P."/>
            <person name="Verhelst B."/>
            <person name="Lin Y.-C."/>
            <person name="Bayer T."/>
            <person name="Collen J."/>
            <person name="Dattolo E."/>
            <person name="De Paoli E."/>
            <person name="Dittami S."/>
            <person name="Maumus F."/>
            <person name="Michel G."/>
            <person name="Kersting A."/>
            <person name="Lauritano C."/>
            <person name="Lohaus R."/>
            <person name="Toepel M."/>
            <person name="Tonon T."/>
            <person name="Vanneste K."/>
            <person name="Amirebrahimi M."/>
            <person name="Brakel J."/>
            <person name="Bostroem C."/>
            <person name="Chovatia M."/>
            <person name="Grimwood J."/>
            <person name="Jenkins J.W."/>
            <person name="Jueterbock A."/>
            <person name="Mraz A."/>
            <person name="Stam W.T."/>
            <person name="Tice H."/>
            <person name="Bornberg-Bauer E."/>
            <person name="Green P.J."/>
            <person name="Pearson G.A."/>
            <person name="Procaccini G."/>
            <person name="Duarte C.M."/>
            <person name="Schmutz J."/>
            <person name="Reusch T.B.H."/>
            <person name="Van de Peer Y."/>
        </authorList>
    </citation>
    <scope>NUCLEOTIDE SEQUENCE [LARGE SCALE GENOMIC DNA]</scope>
    <source>
        <strain evidence="4">cv. Finnish</strain>
    </source>
</reference>
<feature type="transmembrane region" description="Helical" evidence="2">
    <location>
        <begin position="20"/>
        <end position="40"/>
    </location>
</feature>
<feature type="region of interest" description="Disordered" evidence="1">
    <location>
        <begin position="123"/>
        <end position="143"/>
    </location>
</feature>
<dbReference type="AlphaFoldDB" id="A0A0K9Q3R2"/>
<evidence type="ECO:0000313" key="3">
    <source>
        <dbReference type="EMBL" id="KMZ75132.1"/>
    </source>
</evidence>
<feature type="region of interest" description="Disordered" evidence="1">
    <location>
        <begin position="533"/>
        <end position="556"/>
    </location>
</feature>
<accession>A0A0K9Q3R2</accession>
<dbReference type="Proteomes" id="UP000036987">
    <property type="component" value="Unassembled WGS sequence"/>
</dbReference>
<feature type="region of interest" description="Disordered" evidence="1">
    <location>
        <begin position="600"/>
        <end position="624"/>
    </location>
</feature>
<evidence type="ECO:0000256" key="1">
    <source>
        <dbReference type="SAM" id="MobiDB-lite"/>
    </source>
</evidence>
<evidence type="ECO:0000313" key="4">
    <source>
        <dbReference type="Proteomes" id="UP000036987"/>
    </source>
</evidence>
<protein>
    <submittedName>
        <fullName evidence="3">Uncharacterized protein</fullName>
    </submittedName>
</protein>
<keyword evidence="2" id="KW-0472">Membrane</keyword>
<feature type="compositionally biased region" description="Low complexity" evidence="1">
    <location>
        <begin position="603"/>
        <end position="613"/>
    </location>
</feature>
<organism evidence="3 4">
    <name type="scientific">Zostera marina</name>
    <name type="common">Eelgrass</name>
    <dbReference type="NCBI Taxonomy" id="29655"/>
    <lineage>
        <taxon>Eukaryota</taxon>
        <taxon>Viridiplantae</taxon>
        <taxon>Streptophyta</taxon>
        <taxon>Embryophyta</taxon>
        <taxon>Tracheophyta</taxon>
        <taxon>Spermatophyta</taxon>
        <taxon>Magnoliopsida</taxon>
        <taxon>Liliopsida</taxon>
        <taxon>Zosteraceae</taxon>
        <taxon>Zostera</taxon>
    </lineage>
</organism>
<keyword evidence="2" id="KW-1133">Transmembrane helix</keyword>
<feature type="transmembrane region" description="Helical" evidence="2">
    <location>
        <begin position="100"/>
        <end position="116"/>
    </location>
</feature>
<dbReference type="EMBL" id="LFYR01000204">
    <property type="protein sequence ID" value="KMZ75132.1"/>
    <property type="molecule type" value="Genomic_DNA"/>
</dbReference>
<sequence length="887" mass="98818">MSQKSSSLTTVIPSKITIHLYFPTITTLFHFLHFFVSSHFLPFSLPKSVVSPVKCSSNDVSVSAPLVFLVIFAGLCFPYRRLSFRVRRVCFRVRRLSCHCAWFLSSVVSHLALPINKRIEMDRTRGSRGRVPRPSRGRGGRGGVPPVLGELEMVAPLNFDCSEYIGSQNLCVLRRRRSGYTVVEPAGTSNIPPLLAALIVEGVGRKARRPVAVASTSTPVSTAPLETPSNPVSSLLPRPDEYVIGLSSPFATCKAEKPLSKKKRATRKIKRGEVGTSNVSPLQRTAIQSPEKLDSFDSSTIHCNQFGNVKNDPICREVGDANESLDVVDVVVRDVHADVDDVDVPVDDVDVPVDDVHVFPVVDVYDVPMNDVPVPDVPVVPVVDVYDVPMNDVPVPDVPVSDGPVVPVPDVPIVPVNDVLVLPVPDVHVHDVSVVPMNDVPVADEVDVLEDVDPIVPEGDEGELPQEHEAVVPEGDSVEVPQERETVVFEGNRVEVPQEYELVVREGEVPQEPEPVVPEGDVTEVSKVREPVVPRGDESEVPQDSEPVVPEGDEYEVPVDGEPIAEAESGVPKKESVDEMIMTNVIEIAFSFAIDLSDYQMTSSPSDKNSPSDDCIENSNGPISEDTLFEDMQVHLRYNASVKTPLSYHKSVPFTPKLRTTPKHLRKKMSDYWRIDEFRVLQIRTPKTTATLVDGSPKTPEGVDKVLEYSPRFWDSVIRHYSQIETNIGNEEHHEVEIEESEYEKSGIDVGEINEDRVNETLMFEEIDGPGCKKKFTATTIVAAMVRTLSTLHRRKFTAKGLFKKRFAPNIHIPDWNDFFREIRLMVDNDMLNKIAYVPLFTKSHWHYLVINEPECVITHLTQKGSRKIIRKRHVAWGTTRSWTSSN</sequence>